<evidence type="ECO:0000256" key="1">
    <source>
        <dbReference type="SAM" id="MobiDB-lite"/>
    </source>
</evidence>
<reference evidence="2 3" key="1">
    <citation type="submission" date="2024-01" db="EMBL/GenBank/DDBJ databases">
        <authorList>
            <person name="Waweru B."/>
        </authorList>
    </citation>
    <scope>NUCLEOTIDE SEQUENCE [LARGE SCALE GENOMIC DNA]</scope>
</reference>
<sequence>MDLRIYGLSIAQTPEFENLRYVGENLNSSHRGFMHTLFNKYSAVFSNGETSAVPVPSRGPPPPSMNSDGAASNITHSETTRIPPTILSFDADPGTSNAAGQSHEDTEEAEQGGDCTVLEFVLGEGKPNENDSEAPIGVSKQKAESGFCYIYASIDDEDVCPTCLEGDQSVMFSSNFLIV</sequence>
<evidence type="ECO:0000313" key="3">
    <source>
        <dbReference type="Proteomes" id="UP001314170"/>
    </source>
</evidence>
<dbReference type="Proteomes" id="UP001314170">
    <property type="component" value="Unassembled WGS sequence"/>
</dbReference>
<comment type="caution">
    <text evidence="2">The sequence shown here is derived from an EMBL/GenBank/DDBJ whole genome shotgun (WGS) entry which is preliminary data.</text>
</comment>
<keyword evidence="3" id="KW-1185">Reference proteome</keyword>
<dbReference type="EMBL" id="CAWUPB010000851">
    <property type="protein sequence ID" value="CAK7326401.1"/>
    <property type="molecule type" value="Genomic_DNA"/>
</dbReference>
<feature type="compositionally biased region" description="Polar residues" evidence="1">
    <location>
        <begin position="65"/>
        <end position="82"/>
    </location>
</feature>
<proteinExistence type="predicted"/>
<gene>
    <name evidence="2" type="ORF">DCAF_LOCUS4101</name>
</gene>
<evidence type="ECO:0000313" key="2">
    <source>
        <dbReference type="EMBL" id="CAK7326401.1"/>
    </source>
</evidence>
<dbReference type="AlphaFoldDB" id="A0AAV1QY77"/>
<feature type="region of interest" description="Disordered" evidence="1">
    <location>
        <begin position="50"/>
        <end position="112"/>
    </location>
</feature>
<protein>
    <submittedName>
        <fullName evidence="2">Uncharacterized protein</fullName>
    </submittedName>
</protein>
<name>A0AAV1QY77_9ROSI</name>
<organism evidence="2 3">
    <name type="scientific">Dovyalis caffra</name>
    <dbReference type="NCBI Taxonomy" id="77055"/>
    <lineage>
        <taxon>Eukaryota</taxon>
        <taxon>Viridiplantae</taxon>
        <taxon>Streptophyta</taxon>
        <taxon>Embryophyta</taxon>
        <taxon>Tracheophyta</taxon>
        <taxon>Spermatophyta</taxon>
        <taxon>Magnoliopsida</taxon>
        <taxon>eudicotyledons</taxon>
        <taxon>Gunneridae</taxon>
        <taxon>Pentapetalae</taxon>
        <taxon>rosids</taxon>
        <taxon>fabids</taxon>
        <taxon>Malpighiales</taxon>
        <taxon>Salicaceae</taxon>
        <taxon>Flacourtieae</taxon>
        <taxon>Dovyalis</taxon>
    </lineage>
</organism>
<accession>A0AAV1QY77</accession>